<feature type="transmembrane region" description="Helical" evidence="1">
    <location>
        <begin position="35"/>
        <end position="59"/>
    </location>
</feature>
<keyword evidence="1" id="KW-1133">Transmembrane helix</keyword>
<dbReference type="Pfam" id="PF10864">
    <property type="entry name" value="DUF2663"/>
    <property type="match status" value="1"/>
</dbReference>
<evidence type="ECO:0000313" key="3">
    <source>
        <dbReference type="Proteomes" id="UP000284416"/>
    </source>
</evidence>
<evidence type="ECO:0000256" key="1">
    <source>
        <dbReference type="SAM" id="Phobius"/>
    </source>
</evidence>
<accession>A0A417YVB9</accession>
<keyword evidence="3" id="KW-1185">Reference proteome</keyword>
<dbReference type="EMBL" id="QWEG01000005">
    <property type="protein sequence ID" value="RHW41220.1"/>
    <property type="molecule type" value="Genomic_DNA"/>
</dbReference>
<dbReference type="OrthoDB" id="2969742at2"/>
<organism evidence="2 3">
    <name type="scientific">Neobacillus notoginsengisoli</name>
    <dbReference type="NCBI Taxonomy" id="1578198"/>
    <lineage>
        <taxon>Bacteria</taxon>
        <taxon>Bacillati</taxon>
        <taxon>Bacillota</taxon>
        <taxon>Bacilli</taxon>
        <taxon>Bacillales</taxon>
        <taxon>Bacillaceae</taxon>
        <taxon>Neobacillus</taxon>
    </lineage>
</organism>
<dbReference type="Proteomes" id="UP000284416">
    <property type="component" value="Unassembled WGS sequence"/>
</dbReference>
<comment type="caution">
    <text evidence="2">The sequence shown here is derived from an EMBL/GenBank/DDBJ whole genome shotgun (WGS) entry which is preliminary data.</text>
</comment>
<dbReference type="RefSeq" id="WP_118920594.1">
    <property type="nucleotide sequence ID" value="NZ_QWEG01000005.1"/>
</dbReference>
<proteinExistence type="predicted"/>
<name>A0A417YVB9_9BACI</name>
<keyword evidence="1" id="KW-0812">Transmembrane</keyword>
<sequence>MEEPIRKLDERTDYATKQMLDNVVKRKKKFEKAKLKHHVSIAAALMVAGVFLAYTYYTVVLNYSYSFYSMFSAFVQKGTNFYLLITTFSLYGMMIIFKEQRDKKEKEYHELRCEIVDRSKDLWKKEDEWKSRHLVFEMMKREYDINLYHEKK</sequence>
<protein>
    <submittedName>
        <fullName evidence="2">DUF2663 family protein</fullName>
    </submittedName>
</protein>
<gene>
    <name evidence="2" type="ORF">D1B31_09830</name>
</gene>
<reference evidence="2 3" key="1">
    <citation type="journal article" date="2017" name="Int. J. Syst. Evol. Microbiol.">
        <title>Bacillus notoginsengisoli sp. nov., a novel bacterium isolated from the rhizosphere of Panax notoginseng.</title>
        <authorList>
            <person name="Zhang M.Y."/>
            <person name="Cheng J."/>
            <person name="Cai Y."/>
            <person name="Zhang T.Y."/>
            <person name="Wu Y.Y."/>
            <person name="Manikprabhu D."/>
            <person name="Li W.J."/>
            <person name="Zhang Y.X."/>
        </authorList>
    </citation>
    <scope>NUCLEOTIDE SEQUENCE [LARGE SCALE GENOMIC DNA]</scope>
    <source>
        <strain evidence="2 3">JCM 30743</strain>
    </source>
</reference>
<dbReference type="InterPro" id="IPR020210">
    <property type="entry name" value="Uncharacterised_YpbF_TM"/>
</dbReference>
<keyword evidence="1" id="KW-0472">Membrane</keyword>
<feature type="transmembrane region" description="Helical" evidence="1">
    <location>
        <begin position="79"/>
        <end position="97"/>
    </location>
</feature>
<evidence type="ECO:0000313" key="2">
    <source>
        <dbReference type="EMBL" id="RHW41220.1"/>
    </source>
</evidence>
<dbReference type="AlphaFoldDB" id="A0A417YVB9"/>